<dbReference type="Pfam" id="PF08837">
    <property type="entry name" value="DUF1810"/>
    <property type="match status" value="1"/>
</dbReference>
<dbReference type="InterPro" id="IPR036287">
    <property type="entry name" value="Rv1873-like_sf"/>
</dbReference>
<reference evidence="1" key="2">
    <citation type="submission" date="2020-09" db="EMBL/GenBank/DDBJ databases">
        <authorList>
            <person name="Sun Q."/>
            <person name="Ohkuma M."/>
        </authorList>
    </citation>
    <scope>NUCLEOTIDE SEQUENCE</scope>
    <source>
        <strain evidence="1">JCM 19596</strain>
    </source>
</reference>
<evidence type="ECO:0008006" key="3">
    <source>
        <dbReference type="Google" id="ProtNLM"/>
    </source>
</evidence>
<accession>A0A830F7T2</accession>
<keyword evidence="2" id="KW-1185">Reference proteome</keyword>
<organism evidence="1 2">
    <name type="scientific">Halocalculus aciditolerans</name>
    <dbReference type="NCBI Taxonomy" id="1383812"/>
    <lineage>
        <taxon>Archaea</taxon>
        <taxon>Methanobacteriati</taxon>
        <taxon>Methanobacteriota</taxon>
        <taxon>Stenosarchaea group</taxon>
        <taxon>Halobacteria</taxon>
        <taxon>Halobacteriales</taxon>
        <taxon>Halobacteriaceae</taxon>
        <taxon>Halocalculus</taxon>
    </lineage>
</organism>
<dbReference type="Proteomes" id="UP000607197">
    <property type="component" value="Unassembled WGS sequence"/>
</dbReference>
<proteinExistence type="predicted"/>
<dbReference type="InterPro" id="IPR014937">
    <property type="entry name" value="DUF1810"/>
</dbReference>
<dbReference type="AlphaFoldDB" id="A0A830F7T2"/>
<dbReference type="SUPFAM" id="SSF140736">
    <property type="entry name" value="Rv1873-like"/>
    <property type="match status" value="1"/>
</dbReference>
<sequence length="147" mass="16767">MREMPDSDDPYDLERFVEAQNPVMEDVKAELRAGEKRTHWMWFVFPQIAGLGRSELARRYAISSRAEAEAYLAHPVLGPRLRECTRLVNAVDGRSAHEIFGSPDDLKFRSSMTLFAAVADDAEPFETALEQYYDGERDPKTRARLDG</sequence>
<name>A0A830F7T2_9EURY</name>
<evidence type="ECO:0000313" key="1">
    <source>
        <dbReference type="EMBL" id="GGL63128.1"/>
    </source>
</evidence>
<dbReference type="EMBL" id="BMPG01000002">
    <property type="protein sequence ID" value="GGL63128.1"/>
    <property type="molecule type" value="Genomic_DNA"/>
</dbReference>
<dbReference type="Gene3D" id="1.25.40.380">
    <property type="entry name" value="Protein of unknown function DUF1810"/>
    <property type="match status" value="1"/>
</dbReference>
<gene>
    <name evidence="1" type="ORF">GCM10009039_21320</name>
</gene>
<evidence type="ECO:0000313" key="2">
    <source>
        <dbReference type="Proteomes" id="UP000607197"/>
    </source>
</evidence>
<comment type="caution">
    <text evidence="1">The sequence shown here is derived from an EMBL/GenBank/DDBJ whole genome shotgun (WGS) entry which is preliminary data.</text>
</comment>
<dbReference type="PIRSF" id="PIRSF008546">
    <property type="entry name" value="UCP008546"/>
    <property type="match status" value="1"/>
</dbReference>
<reference evidence="1" key="1">
    <citation type="journal article" date="2014" name="Int. J. Syst. Evol. Microbiol.">
        <title>Complete genome sequence of Corynebacterium casei LMG S-19264T (=DSM 44701T), isolated from a smear-ripened cheese.</title>
        <authorList>
            <consortium name="US DOE Joint Genome Institute (JGI-PGF)"/>
            <person name="Walter F."/>
            <person name="Albersmeier A."/>
            <person name="Kalinowski J."/>
            <person name="Ruckert C."/>
        </authorList>
    </citation>
    <scope>NUCLEOTIDE SEQUENCE</scope>
    <source>
        <strain evidence="1">JCM 19596</strain>
    </source>
</reference>
<protein>
    <recommendedName>
        <fullName evidence="3">Calpastatin</fullName>
    </recommendedName>
</protein>